<sequence>MQQFDYLVIGSGSAGLSFALRVCESGSVALITKKERTDSNTNWAQGGIAGVMGPDDDMELHVQDTLIAGAGLCNEEAVRVLVNEGPDSIRELISFGADFNRTPEGDLSLGREGGHSRRRIIHTADLTGKEVEHTLVEAVRRHSNITVLEHHYAVDLVVQDGRCCGAYVLDEATGEVSPYVARATLLATGGAGQVYRFTTNPPIATGDGVAVAWRAGAEIANMEFIQFHPTSLFHPDAKSFLISEAVRGEGGILRRKDGTAFMVEYDPERKDLAPRDIVARAIDSEIKKTGDECVYLDVTHLSPEAIKDHFPTIYARCLSFGIDITTDWIPVVPAAHYSCGGVTTDLVGRTSIARLYACGEVASTGVHGANRLASNSLLEALVFAKRAAADAMERTPAWDDCAPVPSFDSGRKRTEPVDPHQLRSLRHRVQTVMQKYVGIVRTDARLQKASDAIAVLRAEADPLFSRLILTDELLELRNMLTVAGLIIYCAQQRHESRGLNFNTDYPETLESERHDTKVRKDASVSRL</sequence>
<dbReference type="RefSeq" id="WP_119320879.1">
    <property type="nucleotide sequence ID" value="NZ_AP025739.1"/>
</dbReference>
<comment type="function">
    <text evidence="11">Catalyzes the oxidation of L-aspartate to iminoaspartate.</text>
</comment>
<evidence type="ECO:0000259" key="13">
    <source>
        <dbReference type="Pfam" id="PF02910"/>
    </source>
</evidence>
<evidence type="ECO:0000313" key="14">
    <source>
        <dbReference type="EMBL" id="BDI28823.1"/>
    </source>
</evidence>
<evidence type="ECO:0000256" key="10">
    <source>
        <dbReference type="ARBA" id="ARBA00048305"/>
    </source>
</evidence>
<evidence type="ECO:0000256" key="8">
    <source>
        <dbReference type="ARBA" id="ARBA00022827"/>
    </source>
</evidence>
<dbReference type="PANTHER" id="PTHR42716:SF2">
    <property type="entry name" value="L-ASPARTATE OXIDASE, CHLOROPLASTIC"/>
    <property type="match status" value="1"/>
</dbReference>
<dbReference type="GO" id="GO:0005737">
    <property type="term" value="C:cytoplasm"/>
    <property type="evidence" value="ECO:0007669"/>
    <property type="project" value="UniProtKB-SubCell"/>
</dbReference>
<dbReference type="InterPro" id="IPR027477">
    <property type="entry name" value="Succ_DH/fumarate_Rdtase_cat_sf"/>
</dbReference>
<dbReference type="OrthoDB" id="9806724at2"/>
<dbReference type="KEGG" id="ccot:CCAX7_008740"/>
<gene>
    <name evidence="14" type="primary">nadB</name>
    <name evidence="14" type="ORF">CCAX7_008740</name>
</gene>
<evidence type="ECO:0000256" key="4">
    <source>
        <dbReference type="ARBA" id="ARBA00012173"/>
    </source>
</evidence>
<evidence type="ECO:0000259" key="12">
    <source>
        <dbReference type="Pfam" id="PF00890"/>
    </source>
</evidence>
<feature type="domain" description="Fumarate reductase/succinate dehydrogenase flavoprotein-like C-terminal" evidence="13">
    <location>
        <begin position="426"/>
        <end position="521"/>
    </location>
</feature>
<evidence type="ECO:0000256" key="6">
    <source>
        <dbReference type="ARBA" id="ARBA00022630"/>
    </source>
</evidence>
<keyword evidence="8 11" id="KW-0274">FAD</keyword>
<dbReference type="Pfam" id="PF00890">
    <property type="entry name" value="FAD_binding_2"/>
    <property type="match status" value="1"/>
</dbReference>
<comment type="pathway">
    <text evidence="2 11">Cofactor biosynthesis; NAD(+) biosynthesis; iminoaspartate from L-aspartate (oxidase route): step 1/1.</text>
</comment>
<dbReference type="GO" id="GO:0008734">
    <property type="term" value="F:L-aspartate oxidase activity"/>
    <property type="evidence" value="ECO:0007669"/>
    <property type="project" value="UniProtKB-UniRule"/>
</dbReference>
<dbReference type="Gene3D" id="3.90.700.10">
    <property type="entry name" value="Succinate dehydrogenase/fumarate reductase flavoprotein, catalytic domain"/>
    <property type="match status" value="1"/>
</dbReference>
<dbReference type="FunFam" id="3.90.700.10:FF:000002">
    <property type="entry name" value="L-aspartate oxidase"/>
    <property type="match status" value="1"/>
</dbReference>
<dbReference type="Gene3D" id="1.20.58.100">
    <property type="entry name" value="Fumarate reductase/succinate dehydrogenase flavoprotein-like, C-terminal domain"/>
    <property type="match status" value="1"/>
</dbReference>
<dbReference type="SUPFAM" id="SSF56425">
    <property type="entry name" value="Succinate dehydrogenase/fumarate reductase flavoprotein, catalytic domain"/>
    <property type="match status" value="1"/>
</dbReference>
<dbReference type="SUPFAM" id="SSF46977">
    <property type="entry name" value="Succinate dehydrogenase/fumarate reductase flavoprotein C-terminal domain"/>
    <property type="match status" value="1"/>
</dbReference>
<protein>
    <recommendedName>
        <fullName evidence="5 11">L-aspartate oxidase</fullName>
        <ecNumber evidence="4 11">1.4.3.16</ecNumber>
    </recommendedName>
</protein>
<dbReference type="GO" id="GO:0009435">
    <property type="term" value="P:NAD+ biosynthetic process"/>
    <property type="evidence" value="ECO:0007669"/>
    <property type="project" value="UniProtKB-UniPathway"/>
</dbReference>
<dbReference type="AlphaFoldDB" id="A0A402CU13"/>
<accession>A0A402CU13</accession>
<dbReference type="Pfam" id="PF02910">
    <property type="entry name" value="Succ_DH_flav_C"/>
    <property type="match status" value="1"/>
</dbReference>
<dbReference type="InterPro" id="IPR003953">
    <property type="entry name" value="FAD-dep_OxRdtase_2_FAD-bd"/>
</dbReference>
<dbReference type="GO" id="GO:0033765">
    <property type="term" value="F:steroid dehydrogenase activity, acting on the CH-CH group of donors"/>
    <property type="evidence" value="ECO:0007669"/>
    <property type="project" value="UniProtKB-ARBA"/>
</dbReference>
<dbReference type="SUPFAM" id="SSF51905">
    <property type="entry name" value="FAD/NAD(P)-binding domain"/>
    <property type="match status" value="1"/>
</dbReference>
<dbReference type="NCBIfam" id="TIGR00551">
    <property type="entry name" value="nadB"/>
    <property type="match status" value="1"/>
</dbReference>
<keyword evidence="7 11" id="KW-0662">Pyridine nucleotide biosynthesis</keyword>
<evidence type="ECO:0000313" key="15">
    <source>
        <dbReference type="Proteomes" id="UP000287394"/>
    </source>
</evidence>
<comment type="similarity">
    <text evidence="3 11">Belongs to the FAD-dependent oxidoreductase 2 family. NadB subfamily.</text>
</comment>
<dbReference type="EMBL" id="AP025739">
    <property type="protein sequence ID" value="BDI28823.1"/>
    <property type="molecule type" value="Genomic_DNA"/>
</dbReference>
<dbReference type="EC" id="1.4.3.16" evidence="4 11"/>
<dbReference type="Gene3D" id="3.50.50.60">
    <property type="entry name" value="FAD/NAD(P)-binding domain"/>
    <property type="match status" value="1"/>
</dbReference>
<comment type="subcellular location">
    <subcellularLocation>
        <location evidence="11">Cytoplasm</location>
    </subcellularLocation>
</comment>
<keyword evidence="6 11" id="KW-0285">Flavoprotein</keyword>
<evidence type="ECO:0000256" key="1">
    <source>
        <dbReference type="ARBA" id="ARBA00001974"/>
    </source>
</evidence>
<dbReference type="PRINTS" id="PR00368">
    <property type="entry name" value="FADPNR"/>
</dbReference>
<evidence type="ECO:0000256" key="2">
    <source>
        <dbReference type="ARBA" id="ARBA00004950"/>
    </source>
</evidence>
<feature type="domain" description="FAD-dependent oxidoreductase 2 FAD-binding" evidence="12">
    <location>
        <begin position="5"/>
        <end position="377"/>
    </location>
</feature>
<dbReference type="InterPro" id="IPR036188">
    <property type="entry name" value="FAD/NAD-bd_sf"/>
</dbReference>
<organism evidence="14 15">
    <name type="scientific">Capsulimonas corticalis</name>
    <dbReference type="NCBI Taxonomy" id="2219043"/>
    <lineage>
        <taxon>Bacteria</taxon>
        <taxon>Bacillati</taxon>
        <taxon>Armatimonadota</taxon>
        <taxon>Armatimonadia</taxon>
        <taxon>Capsulimonadales</taxon>
        <taxon>Capsulimonadaceae</taxon>
        <taxon>Capsulimonas</taxon>
    </lineage>
</organism>
<comment type="cofactor">
    <cofactor evidence="1 11">
        <name>FAD</name>
        <dbReference type="ChEBI" id="CHEBI:57692"/>
    </cofactor>
</comment>
<dbReference type="InterPro" id="IPR037099">
    <property type="entry name" value="Fum_R/Succ_DH_flav-like_C_sf"/>
</dbReference>
<evidence type="ECO:0000256" key="9">
    <source>
        <dbReference type="ARBA" id="ARBA00023002"/>
    </source>
</evidence>
<evidence type="ECO:0000256" key="5">
    <source>
        <dbReference type="ARBA" id="ARBA00021901"/>
    </source>
</evidence>
<dbReference type="InterPro" id="IPR015939">
    <property type="entry name" value="Fum_Rdtase/Succ_DH_flav-like_C"/>
</dbReference>
<dbReference type="Proteomes" id="UP000287394">
    <property type="component" value="Chromosome"/>
</dbReference>
<dbReference type="PANTHER" id="PTHR42716">
    <property type="entry name" value="L-ASPARTATE OXIDASE"/>
    <property type="match status" value="1"/>
</dbReference>
<dbReference type="InterPro" id="IPR005288">
    <property type="entry name" value="NadB"/>
</dbReference>
<evidence type="ECO:0000256" key="7">
    <source>
        <dbReference type="ARBA" id="ARBA00022642"/>
    </source>
</evidence>
<evidence type="ECO:0000256" key="3">
    <source>
        <dbReference type="ARBA" id="ARBA00008562"/>
    </source>
</evidence>
<evidence type="ECO:0000256" key="11">
    <source>
        <dbReference type="RuleBase" id="RU362049"/>
    </source>
</evidence>
<keyword evidence="9 11" id="KW-0560">Oxidoreductase</keyword>
<dbReference type="PIRSF" id="PIRSF000171">
    <property type="entry name" value="SDHA_APRA_LASPO"/>
    <property type="match status" value="1"/>
</dbReference>
<comment type="catalytic activity">
    <reaction evidence="10">
        <text>L-aspartate + O2 = iminosuccinate + H2O2</text>
        <dbReference type="Rhea" id="RHEA:25876"/>
        <dbReference type="ChEBI" id="CHEBI:15379"/>
        <dbReference type="ChEBI" id="CHEBI:16240"/>
        <dbReference type="ChEBI" id="CHEBI:29991"/>
        <dbReference type="ChEBI" id="CHEBI:77875"/>
        <dbReference type="EC" id="1.4.3.16"/>
    </reaction>
    <physiologicalReaction direction="left-to-right" evidence="10">
        <dbReference type="Rhea" id="RHEA:25877"/>
    </physiologicalReaction>
</comment>
<keyword evidence="15" id="KW-1185">Reference proteome</keyword>
<name>A0A402CU13_9BACT</name>
<reference evidence="14 15" key="1">
    <citation type="journal article" date="2019" name="Int. J. Syst. Evol. Microbiol.">
        <title>Capsulimonas corticalis gen. nov., sp. nov., an aerobic capsulated bacterium, of a novel bacterial order, Capsulimonadales ord. nov., of the class Armatimonadia of the phylum Armatimonadetes.</title>
        <authorList>
            <person name="Li J."/>
            <person name="Kudo C."/>
            <person name="Tonouchi A."/>
        </authorList>
    </citation>
    <scope>NUCLEOTIDE SEQUENCE [LARGE SCALE GENOMIC DNA]</scope>
    <source>
        <strain evidence="14 15">AX-7</strain>
    </source>
</reference>
<dbReference type="NCBIfam" id="NF006567">
    <property type="entry name" value="PRK09077.1"/>
    <property type="match status" value="1"/>
</dbReference>
<dbReference type="FunCoup" id="A0A402CU13">
    <property type="interactions" value="352"/>
</dbReference>
<proteinExistence type="inferred from homology"/>
<dbReference type="PRINTS" id="PR00411">
    <property type="entry name" value="PNDRDTASEI"/>
</dbReference>